<dbReference type="RefSeq" id="WP_087142256.1">
    <property type="nucleotide sequence ID" value="NZ_FUKI01000024.1"/>
</dbReference>
<name>A0A1R4H0I5_9GAMM</name>
<organism evidence="2 3">
    <name type="scientific">Crenothrix polyspora</name>
    <dbReference type="NCBI Taxonomy" id="360316"/>
    <lineage>
        <taxon>Bacteria</taxon>
        <taxon>Pseudomonadati</taxon>
        <taxon>Pseudomonadota</taxon>
        <taxon>Gammaproteobacteria</taxon>
        <taxon>Methylococcales</taxon>
        <taxon>Crenotrichaceae</taxon>
        <taxon>Crenothrix</taxon>
    </lineage>
</organism>
<dbReference type="Proteomes" id="UP000195667">
    <property type="component" value="Unassembled WGS sequence"/>
</dbReference>
<reference evidence="3" key="1">
    <citation type="submission" date="2017-02" db="EMBL/GenBank/DDBJ databases">
        <authorList>
            <person name="Daims H."/>
        </authorList>
    </citation>
    <scope>NUCLEOTIDE SEQUENCE [LARGE SCALE GENOMIC DNA]</scope>
</reference>
<dbReference type="EMBL" id="FUKI01000024">
    <property type="protein sequence ID" value="SJM89753.1"/>
    <property type="molecule type" value="Genomic_DNA"/>
</dbReference>
<proteinExistence type="predicted"/>
<accession>A0A1R4H0I5</accession>
<keyword evidence="1" id="KW-0732">Signal</keyword>
<protein>
    <submittedName>
        <fullName evidence="2">Uncharacterized protein</fullName>
    </submittedName>
</protein>
<sequence>MTQSAQGLLACLLFFITLATVTQVNAEQSPLLKIAQDLHCVKSEQDAIALLAKLAKLPIEPFGIPSEDLTNTQSSELYAATADILLRVLYETTQRYPKLQETVEQITLLWNYCELINDGDLADLLASKQEGIIKREAIGPFPANKQGFEIWGFTKHANSRHVPDILKLVPLYPRAYQDLLYRLTEKQCFPHPDIDTLQNEAHGNPYGGTLHLMPALEPGKKYPFFWQQQCSPMPTKKSTNTVSRLLRNKVIHKKNVRFIENNLNEQAETSVVKPEPQRIVLERDTLSKHIDSVIPLPKIVKKMRSRPPSKLKSKQPIKKIVTPAPNEKIIMGLSFKKYTQPSQGETPVISAAMPFGNSTAGAPLPLPPENGLGVAGNFYHRAKLTGAMSLGANGSWKPFSYFFVRGGINYNYLPDSGKFSYSWGIGYDDWHPGTFSAQINNWGPIPGNGSPFSGAVANFGYKFKAEFLKPYHLSGSAAINVPFSGEPSISTTWVWSPIEHWFVRAGLSAPLTNPGGLNWSYGFGYSDWHPFTFSLTYDNWGSNPIFDSIQGDRFNFIENGAISLSWSWAF</sequence>
<dbReference type="OrthoDB" id="5442820at2"/>
<gene>
    <name evidence="2" type="ORF">CRENPOLYSF1_120011</name>
</gene>
<evidence type="ECO:0000313" key="2">
    <source>
        <dbReference type="EMBL" id="SJM89753.1"/>
    </source>
</evidence>
<feature type="signal peptide" evidence="1">
    <location>
        <begin position="1"/>
        <end position="26"/>
    </location>
</feature>
<keyword evidence="3" id="KW-1185">Reference proteome</keyword>
<evidence type="ECO:0000256" key="1">
    <source>
        <dbReference type="SAM" id="SignalP"/>
    </source>
</evidence>
<dbReference type="AlphaFoldDB" id="A0A1R4H0I5"/>
<feature type="chain" id="PRO_5013000812" evidence="1">
    <location>
        <begin position="27"/>
        <end position="570"/>
    </location>
</feature>
<evidence type="ECO:0000313" key="3">
    <source>
        <dbReference type="Proteomes" id="UP000195667"/>
    </source>
</evidence>